<feature type="compositionally biased region" description="Low complexity" evidence="4">
    <location>
        <begin position="236"/>
        <end position="246"/>
    </location>
</feature>
<feature type="compositionally biased region" description="Basic and acidic residues" evidence="4">
    <location>
        <begin position="248"/>
        <end position="281"/>
    </location>
</feature>
<accession>K0KEL8</accession>
<dbReference type="GO" id="GO:0003723">
    <property type="term" value="F:RNA binding"/>
    <property type="evidence" value="ECO:0007669"/>
    <property type="project" value="InterPro"/>
</dbReference>
<feature type="compositionally biased region" description="Acidic residues" evidence="4">
    <location>
        <begin position="388"/>
        <end position="411"/>
    </location>
</feature>
<evidence type="ECO:0000256" key="1">
    <source>
        <dbReference type="ARBA" id="ARBA00004604"/>
    </source>
</evidence>
<comment type="caution">
    <text evidence="6">The sequence shown here is derived from an EMBL/GenBank/DDBJ whole genome shotgun (WGS) entry which is preliminary data.</text>
</comment>
<evidence type="ECO:0000256" key="2">
    <source>
        <dbReference type="ARBA" id="ARBA00006856"/>
    </source>
</evidence>
<evidence type="ECO:0000256" key="4">
    <source>
        <dbReference type="SAM" id="MobiDB-lite"/>
    </source>
</evidence>
<dbReference type="Gene3D" id="1.25.40.180">
    <property type="match status" value="1"/>
</dbReference>
<reference evidence="6 7" key="1">
    <citation type="journal article" date="2012" name="Eukaryot. Cell">
        <title>Draft genome sequence of Wickerhamomyces ciferrii NRRL Y-1031 F-60-10.</title>
        <authorList>
            <person name="Schneider J."/>
            <person name="Andrea H."/>
            <person name="Blom J."/>
            <person name="Jaenicke S."/>
            <person name="Ruckert C."/>
            <person name="Schorsch C."/>
            <person name="Szczepanowski R."/>
            <person name="Farwick M."/>
            <person name="Goesmann A."/>
            <person name="Puhler A."/>
            <person name="Schaffer S."/>
            <person name="Tauch A."/>
            <person name="Kohler T."/>
            <person name="Brinkrolf K."/>
        </authorList>
    </citation>
    <scope>NUCLEOTIDE SEQUENCE [LARGE SCALE GENOMIC DNA]</scope>
    <source>
        <strain evidence="7">ATCC 14091 / BCRC 22168 / CBS 111 / JCM 3599 / NBRC 0793 / NRRL Y-1031 F-60-10</strain>
    </source>
</reference>
<dbReference type="InterPro" id="IPR003891">
    <property type="entry name" value="Initiation_fac_eIF4g_MI"/>
</dbReference>
<dbReference type="PROSITE" id="PS51366">
    <property type="entry name" value="MI"/>
    <property type="match status" value="1"/>
</dbReference>
<sequence length="993" mass="112139">MAGQKRGREDQERHGIRLPDGDGDDTSRFKFGEGNYKKKQKTNLSRKDKRKQERESKKKTKTQQKSIPKSKPQSQKTQSASKPKKSNSKKSVKFAEGTKEKDAADEDDFGGFSDDDLEDEEGDDALPFGEDDSLSEGDFEDFDEDDFDDEDEGDEDLEEGDDDGEEMNADDTMKALMALKAKKAAKSNGSNESDKKSKKSEEPQSVEDTMAALKAAKAAKANKSKQEPETAEDTMAALKAAKAAKANKTKEDSKPTKESKSKSDKKTSEKEKEEKYERFISPEDDAWIKRYDEDVKYYAKKLGLKGNKLKPAKDDDGIGSLLDGLDFLDEYDYDKETGGDYDDDEEEGDLEDDSEEEDDEDVPTNQGKDDDDDNDNEDGEQFDNPFSSDDEINSSDFDSDIDPEAEDEDEGDVLRPAPKENPYIAPVAPTSKYIPPALRQRLQAGDSEEITKIKKSIKGPLNKLSEANTLTIVNQINSVYSESPRQLVTECLTTVVLESIVQQATLLDQFVIQHAALAAAIYRLQGVEFGAHFTQTLVEKYEEHYKEGRSKEAGNMLTLLTACYSFQMISCKLLYNIIEILIQEITEMNSELLLRLVKNAGQQLRNDDPNALKDIIITLHANVSKQETNTRTKFLVETITNLKNNKSRFNNEVAQQLITRMKKVLATINNNKFHDPLHVSLDDIHNIKTKGKWWLVGSAWKGNLANGGDGINGNKDEELYDKDEMNEIIDSAEPNWMELARAQRMNTDIRRAIFISIMSSQDYIEAFTKLDKLRLKKSQEREIPKILLHCVTIEKISNPYYSLLAIKLCSSHSLRKTFQFCFWDFLKDLEGEDDESGDEDYFKNLNTDLVGQDDQFQLQRILNSGKFFGALIAEGSLPLHSLKNVNFLTINSDTSLFIEILMVTFFDKIGKKSEVSLFGQGSKKSKASDLKFQDNLIVGIIAKCETQKAMLRGLQYFLQEKVKSSDIVNGKKQQKRVDWGVDCVCDIADEYLK</sequence>
<feature type="compositionally biased region" description="Low complexity" evidence="4">
    <location>
        <begin position="211"/>
        <end position="221"/>
    </location>
</feature>
<evidence type="ECO:0000259" key="5">
    <source>
        <dbReference type="PROSITE" id="PS51366"/>
    </source>
</evidence>
<dbReference type="PANTHER" id="PTHR18034:SF4">
    <property type="entry name" value="NUCLEOLAR MIF4G DOMAIN-CONTAINING PROTEIN 1"/>
    <property type="match status" value="1"/>
</dbReference>
<gene>
    <name evidence="6" type="ORF">BN7_3133</name>
</gene>
<feature type="compositionally biased region" description="Basic and acidic residues" evidence="4">
    <location>
        <begin position="1"/>
        <end position="31"/>
    </location>
</feature>
<dbReference type="AlphaFoldDB" id="K0KEL8"/>
<comment type="similarity">
    <text evidence="2">Belongs to the CWC22 family.</text>
</comment>
<dbReference type="GO" id="GO:0042274">
    <property type="term" value="P:ribosomal small subunit biogenesis"/>
    <property type="evidence" value="ECO:0007669"/>
    <property type="project" value="TreeGrafter"/>
</dbReference>
<dbReference type="Pfam" id="PF02854">
    <property type="entry name" value="MIF4G"/>
    <property type="match status" value="1"/>
</dbReference>
<dbReference type="STRING" id="1206466.K0KEL8"/>
<dbReference type="InterPro" id="IPR016024">
    <property type="entry name" value="ARM-type_fold"/>
</dbReference>
<dbReference type="SMART" id="SM00544">
    <property type="entry name" value="MA3"/>
    <property type="match status" value="1"/>
</dbReference>
<comment type="subcellular location">
    <subcellularLocation>
        <location evidence="1">Nucleus</location>
        <location evidence="1">Nucleolus</location>
    </subcellularLocation>
</comment>
<feature type="compositionally biased region" description="Basic and acidic residues" evidence="4">
    <location>
        <begin position="192"/>
        <end position="202"/>
    </location>
</feature>
<feature type="compositionally biased region" description="Low complexity" evidence="4">
    <location>
        <begin position="63"/>
        <end position="81"/>
    </location>
</feature>
<dbReference type="GO" id="GO:0005730">
    <property type="term" value="C:nucleolus"/>
    <property type="evidence" value="ECO:0007669"/>
    <property type="project" value="UniProtKB-SubCell"/>
</dbReference>
<evidence type="ECO:0000256" key="3">
    <source>
        <dbReference type="ARBA" id="ARBA00023242"/>
    </source>
</evidence>
<evidence type="ECO:0000313" key="7">
    <source>
        <dbReference type="Proteomes" id="UP000009328"/>
    </source>
</evidence>
<feature type="compositionally biased region" description="Acidic residues" evidence="4">
    <location>
        <begin position="369"/>
        <end position="381"/>
    </location>
</feature>
<dbReference type="FunCoup" id="K0KEL8">
    <property type="interactions" value="658"/>
</dbReference>
<feature type="domain" description="MI" evidence="5">
    <location>
        <begin position="748"/>
        <end position="887"/>
    </location>
</feature>
<feature type="compositionally biased region" description="Acidic residues" evidence="4">
    <location>
        <begin position="331"/>
        <end position="362"/>
    </location>
</feature>
<dbReference type="PANTHER" id="PTHR18034">
    <property type="entry name" value="CELL CYCLE CONTROL PROTEIN CWF22-RELATED"/>
    <property type="match status" value="1"/>
</dbReference>
<evidence type="ECO:0000313" key="6">
    <source>
        <dbReference type="EMBL" id="CCH43580.1"/>
    </source>
</evidence>
<dbReference type="InParanoid" id="K0KEL8"/>
<dbReference type="EMBL" id="CAIF01000084">
    <property type="protein sequence ID" value="CCH43580.1"/>
    <property type="molecule type" value="Genomic_DNA"/>
</dbReference>
<keyword evidence="3" id="KW-0539">Nucleus</keyword>
<keyword evidence="7" id="KW-1185">Reference proteome</keyword>
<dbReference type="InterPro" id="IPR003890">
    <property type="entry name" value="MIF4G-like_typ-3"/>
</dbReference>
<feature type="compositionally biased region" description="Basic residues" evidence="4">
    <location>
        <begin position="82"/>
        <end position="92"/>
    </location>
</feature>
<feature type="region of interest" description="Disordered" evidence="4">
    <location>
        <begin position="1"/>
        <end position="281"/>
    </location>
</feature>
<dbReference type="Proteomes" id="UP000009328">
    <property type="component" value="Unassembled WGS sequence"/>
</dbReference>
<proteinExistence type="inferred from homology"/>
<name>K0KEL8_WICCF</name>
<organism evidence="6 7">
    <name type="scientific">Wickerhamomyces ciferrii (strain ATCC 14091 / BCRC 22168 / CBS 111 / JCM 3599 / NBRC 0793 / NRRL Y-1031 F-60-10)</name>
    <name type="common">Yeast</name>
    <name type="synonym">Pichia ciferrii</name>
    <dbReference type="NCBI Taxonomy" id="1206466"/>
    <lineage>
        <taxon>Eukaryota</taxon>
        <taxon>Fungi</taxon>
        <taxon>Dikarya</taxon>
        <taxon>Ascomycota</taxon>
        <taxon>Saccharomycotina</taxon>
        <taxon>Saccharomycetes</taxon>
        <taxon>Phaffomycetales</taxon>
        <taxon>Wickerhamomycetaceae</taxon>
        <taxon>Wickerhamomyces</taxon>
    </lineage>
</organism>
<protein>
    <submittedName>
        <fullName evidence="6">Suppressor of glycerol defect protein 1</fullName>
    </submittedName>
</protein>
<feature type="compositionally biased region" description="Acidic residues" evidence="4">
    <location>
        <begin position="103"/>
        <end position="169"/>
    </location>
</feature>
<dbReference type="HOGENOM" id="CLU_006786_2_0_1"/>
<dbReference type="Pfam" id="PF02847">
    <property type="entry name" value="MA3"/>
    <property type="match status" value="1"/>
</dbReference>
<dbReference type="SMART" id="SM00543">
    <property type="entry name" value="MIF4G"/>
    <property type="match status" value="1"/>
</dbReference>
<dbReference type="SUPFAM" id="SSF48371">
    <property type="entry name" value="ARM repeat"/>
    <property type="match status" value="1"/>
</dbReference>
<dbReference type="eggNOG" id="KOG2141">
    <property type="taxonomic scope" value="Eukaryota"/>
</dbReference>
<dbReference type="InterPro" id="IPR050781">
    <property type="entry name" value="CWC22_splicing_factor"/>
</dbReference>
<feature type="region of interest" description="Disordered" evidence="4">
    <location>
        <begin position="331"/>
        <end position="429"/>
    </location>
</feature>